<dbReference type="Pfam" id="PF20765">
    <property type="entry name" value="Phage_tail_terminator_8"/>
    <property type="match status" value="1"/>
</dbReference>
<reference evidence="1 2" key="1">
    <citation type="submission" date="2009-08" db="EMBL/GenBank/DDBJ databases">
        <authorList>
            <person name="Shrivastava S."/>
            <person name="Brinkac L.B."/>
            <person name="Brown J.L."/>
            <person name="Bruce D.B."/>
            <person name="Detter C."/>
            <person name="Green L.D."/>
            <person name="Munk C.A."/>
            <person name="Rogers Y.C."/>
            <person name="Tapia R."/>
            <person name="Sims D.R."/>
            <person name="Smith L.A."/>
            <person name="Smith T.J."/>
            <person name="Sutton G."/>
            <person name="Brettin T."/>
        </authorList>
    </citation>
    <scope>NUCLEOTIDE SEQUENCE [LARGE SCALE GENOMIC DNA]</scope>
    <source>
        <strain evidence="2">E4 str. BoNT E BL5262</strain>
    </source>
</reference>
<accession>C4IK95</accession>
<evidence type="ECO:0000313" key="1">
    <source>
        <dbReference type="EMBL" id="EEP54031.1"/>
    </source>
</evidence>
<evidence type="ECO:0008006" key="3">
    <source>
        <dbReference type="Google" id="ProtNLM"/>
    </source>
</evidence>
<proteinExistence type="predicted"/>
<dbReference type="EMBL" id="ACOM01000005">
    <property type="protein sequence ID" value="EEP54031.1"/>
    <property type="molecule type" value="Genomic_DNA"/>
</dbReference>
<sequence length="142" mass="16747">MIRYNEFLYFVGNIIKEHFKNCTLVSKKNQEDINGPMFYVEVIPVSSNSYKYYIDKVVNLTITYTDKVVDNEKLNNVLNELESIFDLGIKINDTFFIFKSKDSRIEDGFLTFNLTINYKDNKDVIDENDVYSAMLEELYLDL</sequence>
<evidence type="ECO:0000313" key="2">
    <source>
        <dbReference type="Proteomes" id="UP000003081"/>
    </source>
</evidence>
<name>C4IK95_CLOBU</name>
<dbReference type="AlphaFoldDB" id="C4IK95"/>
<dbReference type="Proteomes" id="UP000003081">
    <property type="component" value="Unassembled WGS sequence"/>
</dbReference>
<dbReference type="RefSeq" id="WP_003409177.1">
    <property type="nucleotide sequence ID" value="NZ_ACOM01000005.1"/>
</dbReference>
<organism evidence="1 2">
    <name type="scientific">Clostridium butyricum E4 str. BoNT E BL5262</name>
    <dbReference type="NCBI Taxonomy" id="632245"/>
    <lineage>
        <taxon>Bacteria</taxon>
        <taxon>Bacillati</taxon>
        <taxon>Bacillota</taxon>
        <taxon>Clostridia</taxon>
        <taxon>Eubacteriales</taxon>
        <taxon>Clostridiaceae</taxon>
        <taxon>Clostridium</taxon>
    </lineage>
</organism>
<keyword evidence="2" id="KW-1185">Reference proteome</keyword>
<protein>
    <recommendedName>
        <fullName evidence="3">Phage protein</fullName>
    </recommendedName>
</protein>
<comment type="caution">
    <text evidence="1">The sequence shown here is derived from an EMBL/GenBank/DDBJ whole genome shotgun (WGS) entry which is preliminary data.</text>
</comment>
<dbReference type="HOGENOM" id="CLU_150511_0_0_9"/>
<dbReference type="InterPro" id="IPR049254">
    <property type="entry name" value="Phage_tail_terminator"/>
</dbReference>
<gene>
    <name evidence="1" type="ORF">CLP_1278</name>
</gene>